<dbReference type="Proteomes" id="UP000198614">
    <property type="component" value="Unassembled WGS sequence"/>
</dbReference>
<dbReference type="OrthoDB" id="9915413at2"/>
<accession>A0A1G7W5M5</accession>
<dbReference type="AlphaFoldDB" id="A0A1G7W5M5"/>
<organism evidence="2 3">
    <name type="scientific">Streptomyces griseoaurantiacus</name>
    <dbReference type="NCBI Taxonomy" id="68213"/>
    <lineage>
        <taxon>Bacteria</taxon>
        <taxon>Bacillati</taxon>
        <taxon>Actinomycetota</taxon>
        <taxon>Actinomycetes</taxon>
        <taxon>Kitasatosporales</taxon>
        <taxon>Streptomycetaceae</taxon>
        <taxon>Streptomyces</taxon>
        <taxon>Streptomyces aurantiacus group</taxon>
    </lineage>
</organism>
<evidence type="ECO:0000313" key="3">
    <source>
        <dbReference type="Proteomes" id="UP000198614"/>
    </source>
</evidence>
<proteinExistence type="predicted"/>
<reference evidence="2 3" key="1">
    <citation type="submission" date="2016-10" db="EMBL/GenBank/DDBJ databases">
        <authorList>
            <person name="de Groot N.N."/>
        </authorList>
    </citation>
    <scope>NUCLEOTIDE SEQUENCE [LARGE SCALE GENOMIC DNA]</scope>
    <source>
        <strain evidence="2 3">CGMCC 4.1859</strain>
    </source>
</reference>
<protein>
    <submittedName>
        <fullName evidence="2">Uncharacterized protein</fullName>
    </submittedName>
</protein>
<feature type="signal peptide" evidence="1">
    <location>
        <begin position="1"/>
        <end position="29"/>
    </location>
</feature>
<gene>
    <name evidence="2" type="ORF">SAMN05216260_12577</name>
</gene>
<name>A0A1G7W5M5_9ACTN</name>
<sequence length="98" mass="10708">MRKNVVRRFLVGLLTAGGLILAVAGPSAAQTSAQHASSVTTQVKQIPASPAADWQWYGDYDSQWECEAIGGTAVIWWGYSQYSCNYFDGSGKWQLYVA</sequence>
<evidence type="ECO:0000313" key="2">
    <source>
        <dbReference type="EMBL" id="SDG67238.1"/>
    </source>
</evidence>
<keyword evidence="1" id="KW-0732">Signal</keyword>
<evidence type="ECO:0000256" key="1">
    <source>
        <dbReference type="SAM" id="SignalP"/>
    </source>
</evidence>
<feature type="chain" id="PRO_5011580353" evidence="1">
    <location>
        <begin position="30"/>
        <end position="98"/>
    </location>
</feature>
<dbReference type="EMBL" id="FNAX01000025">
    <property type="protein sequence ID" value="SDG67238.1"/>
    <property type="molecule type" value="Genomic_DNA"/>
</dbReference>